<feature type="region of interest" description="Disordered" evidence="1">
    <location>
        <begin position="651"/>
        <end position="676"/>
    </location>
</feature>
<feature type="compositionally biased region" description="Basic residues" evidence="1">
    <location>
        <begin position="713"/>
        <end position="723"/>
    </location>
</feature>
<dbReference type="Proteomes" id="UP000515204">
    <property type="component" value="Unplaced"/>
</dbReference>
<organism evidence="2 3">
    <name type="scientific">Dinoponera quadriceps</name>
    <name type="common">South American ant</name>
    <dbReference type="NCBI Taxonomy" id="609295"/>
    <lineage>
        <taxon>Eukaryota</taxon>
        <taxon>Metazoa</taxon>
        <taxon>Ecdysozoa</taxon>
        <taxon>Arthropoda</taxon>
        <taxon>Hexapoda</taxon>
        <taxon>Insecta</taxon>
        <taxon>Pterygota</taxon>
        <taxon>Neoptera</taxon>
        <taxon>Endopterygota</taxon>
        <taxon>Hymenoptera</taxon>
        <taxon>Apocrita</taxon>
        <taxon>Aculeata</taxon>
        <taxon>Formicoidea</taxon>
        <taxon>Formicidae</taxon>
        <taxon>Ponerinae</taxon>
        <taxon>Ponerini</taxon>
        <taxon>Dinoponera</taxon>
    </lineage>
</organism>
<keyword evidence="2" id="KW-1185">Reference proteome</keyword>
<sequence>MKNGGDSQDVAFDLEKYGPYIDKIRALFVPSLEYRIHSFLVEFVYSTDSRSARRFPRFKRFVDTLATWKGLLNKIAEYDVETMGEAIGSIMNCALKDDLITCFLDSVILHHRLSKICRELDALGIEDNILRSLNVWNFASERNYRRPDGADVAREFPIGGKTQAASRLKVIVRKMHVEDCGCSTGSSVVTRHLPVPCRADDLIRRISEADPSLTESCLIVMRRKFQISVGNVCSCLNDVLGKPSVETSRPIARTLRLEIRPGYISFKLKAAGVRNCLFVARIPICQKVRTSPPRDLRVTSPSANAKGPRGAVEGSECPGWWENADFNDTLSRIDEESERTDDDACCSRPGRKSPAAVDSPPDGRLGSDGAEESALSPSINENLPNYDDELTTCPCDELSEPVVETVSDVSTGEPEKRNEEHRETPGSCVIDYDGDTEEHRKGILESDDSIEESNKPVRSADDGGRACSSYDLANHDQTGGISSDSDGLSRIMDFDGREWTRPSNKESDSGSADCANASSIATFVRNPERDKQLVELNYNCFSAVVKADDERSSDPADSLNSAGVELGPDCSRCYDDFVDITIAGDGASTRLVGPFRGKSYATKVQPRATDYSLAISARTPRLRVSSKDVNVDCSVTSCSDSDHRSDVRLPWRGNLGERRNEGGMKPRRRSRLAGGSEVLPKSFRSIDAAWSHDLSTPAATDSPAKWELEDGRRRRRKAGKRRGGLVNYDGNFHRGGDPGDHGTSVTISSIRSAASSFVDDDPAGYLGQRDAKRGRNRRTISEERQHRVGRCGDEGRRRKPRALIGKVDEFSEISSSSSSLTSFVKVVEARDARGRSYGAARSRNAAGSSSFKGEDRREIARSRGRRVPRLPADTCRDCTCDLELDFESALSRYVELCRNVKRSLMRTLRPADIYEVSAPPAGGDSR</sequence>
<feature type="compositionally biased region" description="Basic and acidic residues" evidence="1">
    <location>
        <begin position="651"/>
        <end position="664"/>
    </location>
</feature>
<evidence type="ECO:0000313" key="3">
    <source>
        <dbReference type="RefSeq" id="XP_014483196.1"/>
    </source>
</evidence>
<dbReference type="GeneID" id="106748829"/>
<feature type="compositionally biased region" description="Low complexity" evidence="1">
    <location>
        <begin position="837"/>
        <end position="850"/>
    </location>
</feature>
<feature type="region of interest" description="Disordered" evidence="1">
    <location>
        <begin position="292"/>
        <end position="319"/>
    </location>
</feature>
<feature type="region of interest" description="Disordered" evidence="1">
    <location>
        <begin position="837"/>
        <end position="862"/>
    </location>
</feature>
<feature type="compositionally biased region" description="Basic and acidic residues" evidence="1">
    <location>
        <begin position="769"/>
        <end position="796"/>
    </location>
</feature>
<dbReference type="KEGG" id="dqu:106748829"/>
<feature type="compositionally biased region" description="Basic and acidic residues" evidence="1">
    <location>
        <begin position="852"/>
        <end position="861"/>
    </location>
</feature>
<evidence type="ECO:0000313" key="2">
    <source>
        <dbReference type="Proteomes" id="UP000515204"/>
    </source>
</evidence>
<feature type="region of interest" description="Disordered" evidence="1">
    <location>
        <begin position="694"/>
        <end position="739"/>
    </location>
</feature>
<feature type="compositionally biased region" description="Polar residues" evidence="1">
    <location>
        <begin position="475"/>
        <end position="486"/>
    </location>
</feature>
<accession>A0A6P3XXC6</accession>
<feature type="region of interest" description="Disordered" evidence="1">
    <location>
        <begin position="761"/>
        <end position="797"/>
    </location>
</feature>
<feature type="region of interest" description="Disordered" evidence="1">
    <location>
        <begin position="334"/>
        <end position="489"/>
    </location>
</feature>
<proteinExistence type="predicted"/>
<feature type="compositionally biased region" description="Acidic residues" evidence="1">
    <location>
        <begin position="335"/>
        <end position="344"/>
    </location>
</feature>
<feature type="compositionally biased region" description="Basic and acidic residues" evidence="1">
    <location>
        <begin position="413"/>
        <end position="424"/>
    </location>
</feature>
<reference evidence="3" key="1">
    <citation type="submission" date="2025-08" db="UniProtKB">
        <authorList>
            <consortium name="RefSeq"/>
        </authorList>
    </citation>
    <scope>IDENTIFICATION</scope>
</reference>
<evidence type="ECO:0000256" key="1">
    <source>
        <dbReference type="SAM" id="MobiDB-lite"/>
    </source>
</evidence>
<dbReference type="AlphaFoldDB" id="A0A6P3XXC6"/>
<protein>
    <submittedName>
        <fullName evidence="3">Uncharacterized protein LOC106748829</fullName>
    </submittedName>
</protein>
<dbReference type="OrthoDB" id="7555145at2759"/>
<name>A0A6P3XXC6_DINQU</name>
<gene>
    <name evidence="3" type="primary">LOC106748829</name>
</gene>
<feature type="compositionally biased region" description="Basic and acidic residues" evidence="1">
    <location>
        <begin position="452"/>
        <end position="464"/>
    </location>
</feature>
<dbReference type="RefSeq" id="XP_014483196.1">
    <property type="nucleotide sequence ID" value="XM_014627710.1"/>
</dbReference>